<dbReference type="HOGENOM" id="CLU_024839_0_2_9"/>
<dbReference type="PROSITE" id="PS51257">
    <property type="entry name" value="PROKAR_LIPOPROTEIN"/>
    <property type="match status" value="1"/>
</dbReference>
<dbReference type="InterPro" id="IPR000808">
    <property type="entry name" value="Mrp-like_CS"/>
</dbReference>
<dbReference type="GO" id="GO:0046872">
    <property type="term" value="F:metal ion binding"/>
    <property type="evidence" value="ECO:0007669"/>
    <property type="project" value="UniProtKB-KW"/>
</dbReference>
<feature type="binding site" evidence="6">
    <location>
        <begin position="60"/>
        <end position="67"/>
    </location>
    <ligand>
        <name>ATP</name>
        <dbReference type="ChEBI" id="CHEBI:30616"/>
    </ligand>
</feature>
<reference evidence="8" key="1">
    <citation type="submission" date="2007-10" db="EMBL/GenBank/DDBJ databases">
        <title>Complete sequence of chromosome of Desulforudis audaxviator MP104C.</title>
        <authorList>
            <person name="Copeland A."/>
            <person name="Lucas S."/>
            <person name="Lapidus A."/>
            <person name="Barry K."/>
            <person name="Glavina del Rio T."/>
            <person name="Dalin E."/>
            <person name="Tice H."/>
            <person name="Bruce D."/>
            <person name="Pitluck S."/>
            <person name="Lowry S.R."/>
            <person name="Larimer F."/>
            <person name="Land M.L."/>
            <person name="Hauser L."/>
            <person name="Kyrpides N."/>
            <person name="Ivanova N.N."/>
            <person name="Richardson P."/>
        </authorList>
    </citation>
    <scope>NUCLEOTIDE SEQUENCE [LARGE SCALE GENOMIC DNA]</scope>
    <source>
        <strain evidence="8">MP104C</strain>
    </source>
</reference>
<evidence type="ECO:0000256" key="1">
    <source>
        <dbReference type="ARBA" id="ARBA00022723"/>
    </source>
</evidence>
<evidence type="ECO:0000256" key="3">
    <source>
        <dbReference type="ARBA" id="ARBA00022840"/>
    </source>
</evidence>
<dbReference type="EMBL" id="CP000860">
    <property type="protein sequence ID" value="ACA58659.1"/>
    <property type="molecule type" value="Genomic_DNA"/>
</dbReference>
<dbReference type="PROSITE" id="PS01215">
    <property type="entry name" value="MRP"/>
    <property type="match status" value="1"/>
</dbReference>
<evidence type="ECO:0000256" key="4">
    <source>
        <dbReference type="ARBA" id="ARBA00023004"/>
    </source>
</evidence>
<dbReference type="PANTHER" id="PTHR42961:SF2">
    <property type="entry name" value="IRON-SULFUR PROTEIN NUBPL"/>
    <property type="match status" value="1"/>
</dbReference>
<dbReference type="GO" id="GO:0016887">
    <property type="term" value="F:ATP hydrolysis activity"/>
    <property type="evidence" value="ECO:0007669"/>
    <property type="project" value="UniProtKB-UniRule"/>
</dbReference>
<evidence type="ECO:0000313" key="7">
    <source>
        <dbReference type="EMBL" id="ACA58659.1"/>
    </source>
</evidence>
<dbReference type="InterPro" id="IPR019591">
    <property type="entry name" value="Mrp/NBP35_ATP-bd"/>
</dbReference>
<evidence type="ECO:0000256" key="6">
    <source>
        <dbReference type="HAMAP-Rule" id="MF_02040"/>
    </source>
</evidence>
<gene>
    <name evidence="7" type="ordered locus">Daud_0091</name>
</gene>
<organism evidence="7 8">
    <name type="scientific">Desulforudis audaxviator (strain MP104C)</name>
    <dbReference type="NCBI Taxonomy" id="477974"/>
    <lineage>
        <taxon>Bacteria</taxon>
        <taxon>Bacillati</taxon>
        <taxon>Bacillota</taxon>
        <taxon>Clostridia</taxon>
        <taxon>Thermoanaerobacterales</taxon>
        <taxon>Candidatus Desulforudaceae</taxon>
        <taxon>Candidatus Desulforudis</taxon>
    </lineage>
</organism>
<name>B1I1P7_DESAP</name>
<dbReference type="OrthoDB" id="9809679at2"/>
<dbReference type="KEGG" id="dau:Daud_0091"/>
<dbReference type="GO" id="GO:0140663">
    <property type="term" value="F:ATP-dependent FeS chaperone activity"/>
    <property type="evidence" value="ECO:0007669"/>
    <property type="project" value="InterPro"/>
</dbReference>
<dbReference type="PANTHER" id="PTHR42961">
    <property type="entry name" value="IRON-SULFUR PROTEIN NUBPL"/>
    <property type="match status" value="1"/>
</dbReference>
<dbReference type="STRING" id="477974.Daud_0091"/>
<keyword evidence="8" id="KW-1185">Reference proteome</keyword>
<dbReference type="InterPro" id="IPR044304">
    <property type="entry name" value="NUBPL-like"/>
</dbReference>
<dbReference type="Pfam" id="PF10609">
    <property type="entry name" value="ParA"/>
    <property type="match status" value="1"/>
</dbReference>
<comment type="function">
    <text evidence="6">Binds and transfers iron-sulfur (Fe-S) clusters to target apoproteins. Can hydrolyze ATP.</text>
</comment>
<dbReference type="eggNOG" id="COG0489">
    <property type="taxonomic scope" value="Bacteria"/>
</dbReference>
<comment type="subunit">
    <text evidence="6">Homodimer.</text>
</comment>
<keyword evidence="1 6" id="KW-0479">Metal-binding</keyword>
<evidence type="ECO:0000313" key="8">
    <source>
        <dbReference type="Proteomes" id="UP000008544"/>
    </source>
</evidence>
<accession>B1I1P7</accession>
<comment type="similarity">
    <text evidence="6">Belongs to the Mrp/NBP35 ATP-binding proteins family.</text>
</comment>
<protein>
    <recommendedName>
        <fullName evidence="6">Iron-sulfur cluster carrier protein</fullName>
    </recommendedName>
</protein>
<dbReference type="FunFam" id="3.40.50.300:FF:001119">
    <property type="entry name" value="Iron-sulfur cluster carrier protein"/>
    <property type="match status" value="1"/>
</dbReference>
<keyword evidence="6" id="KW-0378">Hydrolase</keyword>
<dbReference type="SUPFAM" id="SSF52540">
    <property type="entry name" value="P-loop containing nucleoside triphosphate hydrolases"/>
    <property type="match status" value="1"/>
</dbReference>
<evidence type="ECO:0000256" key="5">
    <source>
        <dbReference type="ARBA" id="ARBA00023014"/>
    </source>
</evidence>
<keyword evidence="5 6" id="KW-0411">Iron-sulfur</keyword>
<evidence type="ECO:0000256" key="2">
    <source>
        <dbReference type="ARBA" id="ARBA00022741"/>
    </source>
</evidence>
<dbReference type="RefSeq" id="WP_012301253.1">
    <property type="nucleotide sequence ID" value="NC_010424.1"/>
</dbReference>
<dbReference type="GO" id="GO:0005524">
    <property type="term" value="F:ATP binding"/>
    <property type="evidence" value="ECO:0007669"/>
    <property type="project" value="UniProtKB-UniRule"/>
</dbReference>
<keyword evidence="4 6" id="KW-0408">Iron</keyword>
<dbReference type="Proteomes" id="UP000008544">
    <property type="component" value="Chromosome"/>
</dbReference>
<dbReference type="HAMAP" id="MF_02040">
    <property type="entry name" value="Mrp_NBP35"/>
    <property type="match status" value="1"/>
</dbReference>
<dbReference type="InterPro" id="IPR033756">
    <property type="entry name" value="YlxH/NBP35"/>
</dbReference>
<dbReference type="GO" id="GO:0051539">
    <property type="term" value="F:4 iron, 4 sulfur cluster binding"/>
    <property type="evidence" value="ECO:0007669"/>
    <property type="project" value="TreeGrafter"/>
</dbReference>
<dbReference type="CDD" id="cd02037">
    <property type="entry name" value="Mrp_NBP35"/>
    <property type="match status" value="1"/>
</dbReference>
<sequence>MAADKNNGGACGVTGGGGCPSSAACSMPEARTCGQSAPRSHVLEPNPQSAVKNVIAVMSGKGGVGKSAVTALLAVTLARQGYKVGILDADLTGPSIPKIFGLHERPELEEESIKPVKTRIYGIGVISINLLLEREDEPVIWRGPIIASAIQQFWTEVGWGELDYLLVDLPPGTGDAPLSVMQFLPVSGVVMVAAPQELAVLVVRKAVRMVRKLHIPIIGFVENMSYTVCPKCDEKLELFGSSQAESVADSTGLRLLARIPLDPRLSTLSDQGEVEKYETEVLAHVPAHLDEIMNRRLENPGMPS</sequence>
<dbReference type="GO" id="GO:0016226">
    <property type="term" value="P:iron-sulfur cluster assembly"/>
    <property type="evidence" value="ECO:0007669"/>
    <property type="project" value="InterPro"/>
</dbReference>
<proteinExistence type="inferred from homology"/>
<dbReference type="InterPro" id="IPR027417">
    <property type="entry name" value="P-loop_NTPase"/>
</dbReference>
<keyword evidence="3 6" id="KW-0067">ATP-binding</keyword>
<reference evidence="7 8" key="2">
    <citation type="journal article" date="2008" name="Science">
        <title>Environmental genomics reveals a single-species ecosystem deep within Earth.</title>
        <authorList>
            <person name="Chivian D."/>
            <person name="Brodie E.L."/>
            <person name="Alm E.J."/>
            <person name="Culley D.E."/>
            <person name="Dehal P.S."/>
            <person name="Desantis T.Z."/>
            <person name="Gihring T.M."/>
            <person name="Lapidus A."/>
            <person name="Lin L.H."/>
            <person name="Lowry S.R."/>
            <person name="Moser D.P."/>
            <person name="Richardson P.M."/>
            <person name="Southam G."/>
            <person name="Wanger G."/>
            <person name="Pratt L.M."/>
            <person name="Andersen G.L."/>
            <person name="Hazen T.C."/>
            <person name="Brockman F.J."/>
            <person name="Arkin A.P."/>
            <person name="Onstott T.C."/>
        </authorList>
    </citation>
    <scope>NUCLEOTIDE SEQUENCE [LARGE SCALE GENOMIC DNA]</scope>
    <source>
        <strain evidence="7 8">MP104C</strain>
    </source>
</reference>
<dbReference type="AlphaFoldDB" id="B1I1P7"/>
<dbReference type="Gene3D" id="3.40.50.300">
    <property type="entry name" value="P-loop containing nucleotide triphosphate hydrolases"/>
    <property type="match status" value="1"/>
</dbReference>
<keyword evidence="2 6" id="KW-0547">Nucleotide-binding</keyword>